<evidence type="ECO:0000313" key="2">
    <source>
        <dbReference type="WBParaSite" id="RSKR_0000966100.1"/>
    </source>
</evidence>
<dbReference type="Proteomes" id="UP000095286">
    <property type="component" value="Unplaced"/>
</dbReference>
<sequence length="289" mass="32558">MDQLLTNALQTSTEEQKHIFLAFIQHYQQAQSVDLSTQQLSTQTFLPSYTSTQVSNIASFSNQENIQTIDVVRALEINGDPVNVVLGLKSSRGGDQVFLVYENQENFHDPRGFLFNKKSGPNLKPDGKLRTIFLCSKCRSLSSRFPLVYKATDTPILQFKGFQLTDNYGVHFDPCEGDVVRALEINGDPVNVVLGLKSSRGGDQVFLVYENQENFHDPRGFLFNKKSGPNLKPDGKLRTIFLCSKCRSLSSRFPLVYKATDTPILQFKGFQLTDNYGVHFDPCEGYSLF</sequence>
<evidence type="ECO:0000313" key="1">
    <source>
        <dbReference type="Proteomes" id="UP000095286"/>
    </source>
</evidence>
<reference evidence="2" key="1">
    <citation type="submission" date="2016-11" db="UniProtKB">
        <authorList>
            <consortium name="WormBaseParasite"/>
        </authorList>
    </citation>
    <scope>IDENTIFICATION</scope>
    <source>
        <strain evidence="2">KR3021</strain>
    </source>
</reference>
<accession>A0AC35UBJ1</accession>
<dbReference type="WBParaSite" id="RSKR_0000966100.1">
    <property type="protein sequence ID" value="RSKR_0000966100.1"/>
    <property type="gene ID" value="RSKR_0000966100"/>
</dbReference>
<organism evidence="1 2">
    <name type="scientific">Rhabditophanes sp. KR3021</name>
    <dbReference type="NCBI Taxonomy" id="114890"/>
    <lineage>
        <taxon>Eukaryota</taxon>
        <taxon>Metazoa</taxon>
        <taxon>Ecdysozoa</taxon>
        <taxon>Nematoda</taxon>
        <taxon>Chromadorea</taxon>
        <taxon>Rhabditida</taxon>
        <taxon>Tylenchina</taxon>
        <taxon>Panagrolaimomorpha</taxon>
        <taxon>Strongyloidoidea</taxon>
        <taxon>Alloionematidae</taxon>
        <taxon>Rhabditophanes</taxon>
    </lineage>
</organism>
<proteinExistence type="predicted"/>
<name>A0AC35UBJ1_9BILA</name>
<protein>
    <submittedName>
        <fullName evidence="2">DUF295 domain-containing protein</fullName>
    </submittedName>
</protein>